<evidence type="ECO:0000313" key="2">
    <source>
        <dbReference type="EMBL" id="CAK7267017.1"/>
    </source>
</evidence>
<feature type="region of interest" description="Disordered" evidence="1">
    <location>
        <begin position="799"/>
        <end position="905"/>
    </location>
</feature>
<evidence type="ECO:0000256" key="1">
    <source>
        <dbReference type="SAM" id="MobiDB-lite"/>
    </source>
</evidence>
<keyword evidence="3" id="KW-1185">Reference proteome</keyword>
<evidence type="ECO:0000313" key="3">
    <source>
        <dbReference type="Proteomes" id="UP001642502"/>
    </source>
</evidence>
<reference evidence="2 3" key="1">
    <citation type="submission" date="2024-01" db="EMBL/GenBank/DDBJ databases">
        <authorList>
            <person name="Allen C."/>
            <person name="Tagirdzhanova G."/>
        </authorList>
    </citation>
    <scope>NUCLEOTIDE SEQUENCE [LARGE SCALE GENOMIC DNA]</scope>
    <source>
        <strain evidence="2 3">CBS 119000</strain>
    </source>
</reference>
<feature type="region of interest" description="Disordered" evidence="1">
    <location>
        <begin position="1"/>
        <end position="102"/>
    </location>
</feature>
<dbReference type="InterPro" id="IPR038014">
    <property type="entry name" value="Ies1"/>
</dbReference>
<dbReference type="EMBL" id="CAWUON010000023">
    <property type="protein sequence ID" value="CAK7267017.1"/>
    <property type="molecule type" value="Genomic_DNA"/>
</dbReference>
<feature type="compositionally biased region" description="Polar residues" evidence="1">
    <location>
        <begin position="1"/>
        <end position="18"/>
    </location>
</feature>
<feature type="compositionally biased region" description="Acidic residues" evidence="1">
    <location>
        <begin position="709"/>
        <end position="729"/>
    </location>
</feature>
<feature type="region of interest" description="Disordered" evidence="1">
    <location>
        <begin position="397"/>
        <end position="569"/>
    </location>
</feature>
<proteinExistence type="predicted"/>
<organism evidence="2 3">
    <name type="scientific">Sporothrix epigloea</name>
    <dbReference type="NCBI Taxonomy" id="1892477"/>
    <lineage>
        <taxon>Eukaryota</taxon>
        <taxon>Fungi</taxon>
        <taxon>Dikarya</taxon>
        <taxon>Ascomycota</taxon>
        <taxon>Pezizomycotina</taxon>
        <taxon>Sordariomycetes</taxon>
        <taxon>Sordariomycetidae</taxon>
        <taxon>Ophiostomatales</taxon>
        <taxon>Ophiostomataceae</taxon>
        <taxon>Sporothrix</taxon>
    </lineage>
</organism>
<protein>
    <recommendedName>
        <fullName evidence="4">Ino eighty subunit 1</fullName>
    </recommendedName>
</protein>
<feature type="region of interest" description="Disordered" evidence="1">
    <location>
        <begin position="708"/>
        <end position="783"/>
    </location>
</feature>
<feature type="compositionally biased region" description="Low complexity" evidence="1">
    <location>
        <begin position="826"/>
        <end position="844"/>
    </location>
</feature>
<evidence type="ECO:0008006" key="4">
    <source>
        <dbReference type="Google" id="ProtNLM"/>
    </source>
</evidence>
<feature type="compositionally biased region" description="Polar residues" evidence="1">
    <location>
        <begin position="50"/>
        <end position="61"/>
    </location>
</feature>
<feature type="compositionally biased region" description="Basic and acidic residues" evidence="1">
    <location>
        <begin position="524"/>
        <end position="536"/>
    </location>
</feature>
<dbReference type="PANTHER" id="PTHR37287:SF1">
    <property type="entry name" value="INO EIGHTY SUBUNIT 1"/>
    <property type="match status" value="1"/>
</dbReference>
<accession>A0ABP0DJ20</accession>
<comment type="caution">
    <text evidence="2">The sequence shown here is derived from an EMBL/GenBank/DDBJ whole genome shotgun (WGS) entry which is preliminary data.</text>
</comment>
<sequence>MLASPSSQISTIDANPPTTFAHHDQAHVMNSASNLTEDEASGSENDHEQTPNTSRYTSQAAGTPDVRPRRKEPSSASIARGGRRRGARDSMPGNNTYGTGSFGSFKDPSVIGKVRHLKKEDGEPLWRVDIQYDFLRAIFDDDHCVFTNSYKPDVTPKQCFADLYIDTMARSSKTSKILHDKLLADREAAKNMAMVCLLVNIGRMNTTLNFFPEMRAQLRTYHAIPSLQANEKLLDYKQLQDAPRLKSILKGGTDDRSEPRSLDALKELDVPRTNPVNLLFLICNNAPKVAELHFPPGQEFHDLIMRTDLSSQSRAMAFLWIVWFYLESDFTEEGCEENPFGSGVDYGLNVANQGVPKMALLTPEEEVAENIDTPTERAFGLSRKAFRAKILQDEQFVDMPPHKRNSRPSRPSAVASTATKEPTVKEATVEATVTDNEPSIPTAVLPRIRPSKHESDVESIRSTPPPRSLIRSFAGNAVGGSARRGGLKFSLESGGPSPVRQPPLIQQLHQQQQMQQSRRRRKQQRPERGGRSNRLQDDDDDDDDELGNTSVAPSRKPRPPTAHQLAVENNRKQRIEYLLSRGIYRKHHRARKIRQTEGAIVRALRRLEQVEDPFENSEDESNLEFNRSLFTFTLGAQQSMSTGNAFRERGFHGIVQLKVEPEDFGEESSSYASAMRRTCRRVNRWETEGIGNNLVVPTIKRPRVNILPVEEEYRDPNETEDEQDAEPSDAVDVSMSMSFAETPTPTTKKRRTVGTAVPLGAARARGGRSGRIPSNTPAAISARRRRAAKAAALNEILQREAAAQEEEDVTALASGGEAEMDDGDTGADAVDGTVKAATALAATASKPRVTIKSKGAGGSSALPRKASKAKVKEEDDEEAGGGDGDNEDELNDVDKALLGMGSDSE</sequence>
<gene>
    <name evidence="2" type="ORF">SEPCBS119000_002328</name>
</gene>
<feature type="compositionally biased region" description="Acidic residues" evidence="1">
    <location>
        <begin position="537"/>
        <end position="546"/>
    </location>
</feature>
<feature type="compositionally biased region" description="Low complexity" evidence="1">
    <location>
        <begin position="502"/>
        <end position="516"/>
    </location>
</feature>
<name>A0ABP0DJ20_9PEZI</name>
<feature type="compositionally biased region" description="Acidic residues" evidence="1">
    <location>
        <begin position="874"/>
        <end position="891"/>
    </location>
</feature>
<dbReference type="Proteomes" id="UP001642502">
    <property type="component" value="Unassembled WGS sequence"/>
</dbReference>
<dbReference type="PANTHER" id="PTHR37287">
    <property type="entry name" value="INO EIGHTY SUBUNIT 1"/>
    <property type="match status" value="1"/>
</dbReference>